<name>A0A4R5QCU1_9PROT</name>
<organism evidence="1 2">
    <name type="scientific">Dankookia rubra</name>
    <dbReference type="NCBI Taxonomy" id="1442381"/>
    <lineage>
        <taxon>Bacteria</taxon>
        <taxon>Pseudomonadati</taxon>
        <taxon>Pseudomonadota</taxon>
        <taxon>Alphaproteobacteria</taxon>
        <taxon>Acetobacterales</taxon>
        <taxon>Roseomonadaceae</taxon>
        <taxon>Dankookia</taxon>
    </lineage>
</organism>
<evidence type="ECO:0000313" key="2">
    <source>
        <dbReference type="Proteomes" id="UP000295096"/>
    </source>
</evidence>
<protein>
    <submittedName>
        <fullName evidence="1">Uncharacterized protein</fullName>
    </submittedName>
</protein>
<proteinExistence type="predicted"/>
<keyword evidence="2" id="KW-1185">Reference proteome</keyword>
<accession>A0A4R5QCU1</accession>
<evidence type="ECO:0000313" key="1">
    <source>
        <dbReference type="EMBL" id="TDH60980.1"/>
    </source>
</evidence>
<dbReference type="EMBL" id="SMSJ01000028">
    <property type="protein sequence ID" value="TDH60980.1"/>
    <property type="molecule type" value="Genomic_DNA"/>
</dbReference>
<sequence length="121" mass="13422">MRLDAWRRLTQGGRELHQRVPVVQNLVPHLPRFGTDKGIIAAEERSLRAWIEAVPMAGQVYGVMSLFEIDDDVAVPVADTGIGREQRHEPPESENVGFRSAGQLIHTGARDQDMVPSATIE</sequence>
<reference evidence="1 2" key="1">
    <citation type="journal article" date="2016" name="J. Microbiol.">
        <title>Dankookia rubra gen. nov., sp. nov., an alphaproteobacterium isolated from sediment of a shallow stream.</title>
        <authorList>
            <person name="Kim W.H."/>
            <person name="Kim D.H."/>
            <person name="Kang K."/>
            <person name="Ahn T.Y."/>
        </authorList>
    </citation>
    <scope>NUCLEOTIDE SEQUENCE [LARGE SCALE GENOMIC DNA]</scope>
    <source>
        <strain evidence="1 2">JCM30602</strain>
    </source>
</reference>
<gene>
    <name evidence="1" type="ORF">E2C06_19200</name>
</gene>
<dbReference type="AlphaFoldDB" id="A0A4R5QCU1"/>
<dbReference type="RefSeq" id="WP_133290226.1">
    <property type="nucleotide sequence ID" value="NZ_SMSJ01000028.1"/>
</dbReference>
<dbReference type="Proteomes" id="UP000295096">
    <property type="component" value="Unassembled WGS sequence"/>
</dbReference>
<comment type="caution">
    <text evidence="1">The sequence shown here is derived from an EMBL/GenBank/DDBJ whole genome shotgun (WGS) entry which is preliminary data.</text>
</comment>